<dbReference type="AlphaFoldDB" id="A0A1F7U2M8"/>
<comment type="caution">
    <text evidence="1">The sequence shown here is derived from an EMBL/GenBank/DDBJ whole genome shotgun (WGS) entry which is preliminary data.</text>
</comment>
<sequence>MKLLITTQAVDLDDQVLGFFHAWIAKLAAEIDEVHVVCLKEGRHNLPANVSVHSLGKERGKGRLAYVMKFYRLAWQLRDSYDAVFIHMNPEYAVLGGFLWRALGKRIVLWRNHKMYSLIMRLGVMCAHVVCFTSPDAYVARYGKSVQMPVGIDTNVFKPDVPQRGTVLFLGRFDAVKKPDIFLEAIARLEREGVPLRVDVYGDASLGRERYAADLKEKYRGLKSVSFHAGISHEATSAIYGTHDIYVNLTPSGSFDKTIGEAMATGCVVVCANRAVREAIPAEHLVSSEKAESAALGIKSALALTDAERRGVVERERSYVEREHSLSLLVRRLVSICTPH</sequence>
<dbReference type="CDD" id="cd03801">
    <property type="entry name" value="GT4_PimA-like"/>
    <property type="match status" value="1"/>
</dbReference>
<dbReference type="SUPFAM" id="SSF53756">
    <property type="entry name" value="UDP-Glycosyltransferase/glycogen phosphorylase"/>
    <property type="match status" value="1"/>
</dbReference>
<name>A0A1F7U2M8_9BACT</name>
<gene>
    <name evidence="1" type="ORF">A3D72_01680</name>
</gene>
<dbReference type="Proteomes" id="UP000176303">
    <property type="component" value="Unassembled WGS sequence"/>
</dbReference>
<dbReference type="Pfam" id="PF13692">
    <property type="entry name" value="Glyco_trans_1_4"/>
    <property type="match status" value="1"/>
</dbReference>
<dbReference type="STRING" id="1802391.A3D72_01680"/>
<protein>
    <submittedName>
        <fullName evidence="1">Uncharacterized protein</fullName>
    </submittedName>
</protein>
<dbReference type="Gene3D" id="3.40.50.2000">
    <property type="entry name" value="Glycogen Phosphorylase B"/>
    <property type="match status" value="2"/>
</dbReference>
<dbReference type="PANTHER" id="PTHR12526">
    <property type="entry name" value="GLYCOSYLTRANSFERASE"/>
    <property type="match status" value="1"/>
</dbReference>
<accession>A0A1F7U2M8</accession>
<evidence type="ECO:0000313" key="2">
    <source>
        <dbReference type="Proteomes" id="UP000176303"/>
    </source>
</evidence>
<proteinExistence type="predicted"/>
<dbReference type="EMBL" id="MGDZ01000061">
    <property type="protein sequence ID" value="OGL72525.1"/>
    <property type="molecule type" value="Genomic_DNA"/>
</dbReference>
<organism evidence="1 2">
    <name type="scientific">Candidatus Uhrbacteria bacterium RIFCSPHIGHO2_02_FULL_57_19</name>
    <dbReference type="NCBI Taxonomy" id="1802391"/>
    <lineage>
        <taxon>Bacteria</taxon>
        <taxon>Candidatus Uhriibacteriota</taxon>
    </lineage>
</organism>
<reference evidence="1 2" key="1">
    <citation type="journal article" date="2016" name="Nat. Commun.">
        <title>Thousands of microbial genomes shed light on interconnected biogeochemical processes in an aquifer system.</title>
        <authorList>
            <person name="Anantharaman K."/>
            <person name="Brown C.T."/>
            <person name="Hug L.A."/>
            <person name="Sharon I."/>
            <person name="Castelle C.J."/>
            <person name="Probst A.J."/>
            <person name="Thomas B.C."/>
            <person name="Singh A."/>
            <person name="Wilkins M.J."/>
            <person name="Karaoz U."/>
            <person name="Brodie E.L."/>
            <person name="Williams K.H."/>
            <person name="Hubbard S.S."/>
            <person name="Banfield J.F."/>
        </authorList>
    </citation>
    <scope>NUCLEOTIDE SEQUENCE [LARGE SCALE GENOMIC DNA]</scope>
</reference>
<evidence type="ECO:0000313" key="1">
    <source>
        <dbReference type="EMBL" id="OGL72525.1"/>
    </source>
</evidence>